<dbReference type="AlphaFoldDB" id="G2P795"/>
<evidence type="ECO:0000313" key="3">
    <source>
        <dbReference type="Proteomes" id="UP000008703"/>
    </source>
</evidence>
<feature type="region of interest" description="Disordered" evidence="1">
    <location>
        <begin position="1"/>
        <end position="26"/>
    </location>
</feature>
<dbReference type="HOGENOM" id="CLU_1834128_0_0_11"/>
<dbReference type="EMBL" id="CP002994">
    <property type="protein sequence ID" value="AEM87055.1"/>
    <property type="molecule type" value="Genomic_DNA"/>
</dbReference>
<sequence length="140" mass="15367">MIPATQPHKAHYKHQTDGPDGKPQVHYSTKPVIAWDGDGAALVADESGRLRPAYDWSNFHHVAPAKGPVVAALPGDGWRSEFTFEGSLHSWPIAAWLVRDDGECEPATVDRDGLITDPTTAGNFTRLFHPDEEVESGERE</sequence>
<evidence type="ECO:0000256" key="1">
    <source>
        <dbReference type="SAM" id="MobiDB-lite"/>
    </source>
</evidence>
<dbReference type="KEGG" id="svl:Strvi_7720"/>
<dbReference type="RefSeq" id="WP_014060525.1">
    <property type="nucleotide sequence ID" value="NC_015957.1"/>
</dbReference>
<reference evidence="2" key="1">
    <citation type="submission" date="2011-08" db="EMBL/GenBank/DDBJ databases">
        <title>Complete sequence of chromosome of Streptomyces violaceusniger Tu 4113.</title>
        <authorList>
            <consortium name="US DOE Joint Genome Institute"/>
            <person name="Lucas S."/>
            <person name="Han J."/>
            <person name="Lapidus A."/>
            <person name="Cheng J.-F."/>
            <person name="Goodwin L."/>
            <person name="Pitluck S."/>
            <person name="Peters L."/>
            <person name="Ivanova N."/>
            <person name="Daligault H."/>
            <person name="Detter J.C."/>
            <person name="Han C."/>
            <person name="Tapia R."/>
            <person name="Land M."/>
            <person name="Hauser L."/>
            <person name="Kyrpides N."/>
            <person name="Ivanova N."/>
            <person name="Pagani I."/>
            <person name="Hagen A."/>
            <person name="Katz L."/>
            <person name="Fiedler H.-P."/>
            <person name="Keasling J."/>
            <person name="Fortman J."/>
            <person name="Woyke T."/>
        </authorList>
    </citation>
    <scope>NUCLEOTIDE SEQUENCE [LARGE SCALE GENOMIC DNA]</scope>
    <source>
        <strain evidence="2">Tu 4113</strain>
    </source>
</reference>
<protein>
    <submittedName>
        <fullName evidence="2">Uncharacterized protein</fullName>
    </submittedName>
</protein>
<evidence type="ECO:0000313" key="2">
    <source>
        <dbReference type="EMBL" id="AEM87055.1"/>
    </source>
</evidence>
<proteinExistence type="predicted"/>
<name>G2P795_STRV4</name>
<dbReference type="Proteomes" id="UP000008703">
    <property type="component" value="Chromosome"/>
</dbReference>
<accession>G2P795</accession>
<dbReference type="eggNOG" id="ENOG5031MBB">
    <property type="taxonomic scope" value="Bacteria"/>
</dbReference>
<keyword evidence="3" id="KW-1185">Reference proteome</keyword>
<organism evidence="2 3">
    <name type="scientific">Streptomyces violaceusniger (strain Tu 4113)</name>
    <dbReference type="NCBI Taxonomy" id="653045"/>
    <lineage>
        <taxon>Bacteria</taxon>
        <taxon>Bacillati</taxon>
        <taxon>Actinomycetota</taxon>
        <taxon>Actinomycetes</taxon>
        <taxon>Kitasatosporales</taxon>
        <taxon>Streptomycetaceae</taxon>
        <taxon>Streptomyces</taxon>
        <taxon>Streptomyces violaceusniger group</taxon>
    </lineage>
</organism>
<gene>
    <name evidence="2" type="ORF">Strvi_7720</name>
</gene>